<feature type="compositionally biased region" description="Low complexity" evidence="1">
    <location>
        <begin position="637"/>
        <end position="658"/>
    </location>
</feature>
<feature type="compositionally biased region" description="Low complexity" evidence="1">
    <location>
        <begin position="739"/>
        <end position="754"/>
    </location>
</feature>
<dbReference type="RefSeq" id="WP_154567548.1">
    <property type="nucleotide sequence ID" value="NZ_VOSW01000178.1"/>
</dbReference>
<dbReference type="EMBL" id="VOSW01000178">
    <property type="protein sequence ID" value="KAE8753702.1"/>
    <property type="molecule type" value="Genomic_DNA"/>
</dbReference>
<gene>
    <name evidence="2" type="ORF">FSO04_43710</name>
</gene>
<evidence type="ECO:0000313" key="3">
    <source>
        <dbReference type="Proteomes" id="UP000463700"/>
    </source>
</evidence>
<feature type="compositionally biased region" description="Basic and acidic residues" evidence="1">
    <location>
        <begin position="15"/>
        <end position="27"/>
    </location>
</feature>
<organism evidence="2 3">
    <name type="scientific">Paraburkholderia madseniana</name>
    <dbReference type="NCBI Taxonomy" id="2599607"/>
    <lineage>
        <taxon>Bacteria</taxon>
        <taxon>Pseudomonadati</taxon>
        <taxon>Pseudomonadota</taxon>
        <taxon>Betaproteobacteria</taxon>
        <taxon>Burkholderiales</taxon>
        <taxon>Burkholderiaceae</taxon>
        <taxon>Paraburkholderia</taxon>
    </lineage>
</organism>
<feature type="compositionally biased region" description="Basic and acidic residues" evidence="1">
    <location>
        <begin position="471"/>
        <end position="482"/>
    </location>
</feature>
<accession>A0A6N6VYY4</accession>
<feature type="region of interest" description="Disordered" evidence="1">
    <location>
        <begin position="1"/>
        <end position="59"/>
    </location>
</feature>
<feature type="region of interest" description="Disordered" evidence="1">
    <location>
        <begin position="471"/>
        <end position="539"/>
    </location>
</feature>
<reference evidence="2 3" key="1">
    <citation type="journal article" date="2020" name="Int. J. Syst. Evol. Microbiol.">
        <title>Paraburkholderia madseniana sp. nov., a phenolic acid-degrading bacterium isolated from acidic forest soil.</title>
        <authorList>
            <person name="Wilhelm R.C."/>
            <person name="Murphy S.J.L."/>
            <person name="Feriancek N.M."/>
            <person name="Karasz D.C."/>
            <person name="DeRito C.M."/>
            <person name="Newman J.D."/>
            <person name="Buckley D.H."/>
        </authorList>
    </citation>
    <scope>NUCLEOTIDE SEQUENCE [LARGE SCALE GENOMIC DNA]</scope>
    <source>
        <strain evidence="2 3">RP11</strain>
    </source>
</reference>
<proteinExistence type="predicted"/>
<dbReference type="Proteomes" id="UP000463700">
    <property type="component" value="Unassembled WGS sequence"/>
</dbReference>
<protein>
    <submittedName>
        <fullName evidence="2">Uncharacterized protein</fullName>
    </submittedName>
</protein>
<feature type="compositionally biased region" description="Low complexity" evidence="1">
    <location>
        <begin position="485"/>
        <end position="510"/>
    </location>
</feature>
<sequence>MNPISIAGSSAHGPHTAERSDDGHGEWYDIPLTPNAPTMPRPFGPEAATTPPPALPGGDGQWIVTIPASPHGGSADSAAQSAQPAAATALTRLIEGMRGQFADIDKRHLAAAMATEFARGYVGTFVGKTVGALVEQQLENAVIARAGAQLAVATALPAALSVVNAAYAAYALYGVMKALEKPQAPHNRFAVLAGGAMAGVSSLLSLGPVAALTAGASRAHAARFAADQLSYAIYGVVRESVNRLLSGLGPELKSRKADGSTHGLQVSPLSSTLSAPLYSATSIALNYKAAEAFKNRYDPPALAATEGGNLRHAALLQRGIAFDKLFANPLVEGLHQVYIVLSKVAVGTRPTVVMPEGGARGWVAKWFDKQKEFGMVDAPAVGTAADPASGTAGDAAGSGGKRFSFTAFAREATRVALPQGMSRVLAHSIPDSPLSTAQAVHPNLHGLMRMLKAALISISDYRVLTLVDTSGEGHKRTDKDLKAGAAARAAPPPAEAARAETPVTPAETAPDTPSEPGETFHYRSDEGFEPPEWRAVPLRPEHPTHTAHAAVTPHVESQQAPAPDEDDDAAFFDRLAESPDHTAQAGAASDDEVDEAFFDRLLDSPNHPAQTHTPSADDVDEALVDQLLEASAHADAEPQSAVSSPEAASASASAAAPIPEQPDAPSPAAEHRDWQIVPASSGSEPAQPLAYSVTEPPDEMVAVTGQGRQADSKPRHRVLQRTAEYIVTEPIDDGEPDSPRAASAVPAAVSNAGSETHAAPASNQALEPPSNQASSAVARNREHVSLRDLFQRDGQTEASDAPATHAQAQRPDASASQAVAQREAMQHLRRTADTLAPHVEREDTEAALRRIKLQQDIASGVVKTPKRSSGVLKTPTPLRGALRAIKHAFGGKKSGPAN</sequence>
<evidence type="ECO:0000256" key="1">
    <source>
        <dbReference type="SAM" id="MobiDB-lite"/>
    </source>
</evidence>
<feature type="compositionally biased region" description="Basic and acidic residues" evidence="1">
    <location>
        <begin position="779"/>
        <end position="795"/>
    </location>
</feature>
<dbReference type="AlphaFoldDB" id="A0A6N6VYY4"/>
<comment type="caution">
    <text evidence="2">The sequence shown here is derived from an EMBL/GenBank/DDBJ whole genome shotgun (WGS) entry which is preliminary data.</text>
</comment>
<feature type="compositionally biased region" description="Polar residues" evidence="1">
    <location>
        <begin position="761"/>
        <end position="777"/>
    </location>
</feature>
<feature type="region of interest" description="Disordered" evidence="1">
    <location>
        <begin position="579"/>
        <end position="818"/>
    </location>
</feature>
<name>A0A6N6VYY4_9BURK</name>
<evidence type="ECO:0000313" key="2">
    <source>
        <dbReference type="EMBL" id="KAE8753702.1"/>
    </source>
</evidence>